<evidence type="ECO:0000313" key="2">
    <source>
        <dbReference type="Proteomes" id="UP000190831"/>
    </source>
</evidence>
<sequence>MLLDCDLMVNSLKYSWSPELEVESIPFDAELEFQSPKPAVPLQLELYPIEATRPPNTDTLRAKGFSCKGDDAKHEHYEPVVLDAKQKNKEGDAHHSPRKTNVTYYNKNYQKELDGRSFKSYPFDFTSARIVRKNLYNIEQNPSKLLVPLQLELNNLDYYALTQSAPFTLAEEMQGRRFLIVSKSEDQNKISLTFSIGDANPESSCNEGQLIISLLARQVNVATFENWDLNRYNHDESNDTWCEKYFITLVEFLKIMEFSIGDKFAIKGSDKNDGNKEGFDAYEKKRIRSNIREFLTGKTLSSSLPQHILDPMLPSQKDFVFGMYRQINQYSFRRPAFSYKTVALMKLEDVEKAIAKCTQFLSFEVSLE</sequence>
<dbReference type="AlphaFoldDB" id="A0A1G4ML95"/>
<dbReference type="OrthoDB" id="10348446at2759"/>
<dbReference type="Proteomes" id="UP000190831">
    <property type="component" value="Chromosome H"/>
</dbReference>
<organism evidence="1 2">
    <name type="scientific">Lachancea fermentati</name>
    <name type="common">Zygosaccharomyces fermentati</name>
    <dbReference type="NCBI Taxonomy" id="4955"/>
    <lineage>
        <taxon>Eukaryota</taxon>
        <taxon>Fungi</taxon>
        <taxon>Dikarya</taxon>
        <taxon>Ascomycota</taxon>
        <taxon>Saccharomycotina</taxon>
        <taxon>Saccharomycetes</taxon>
        <taxon>Saccharomycetales</taxon>
        <taxon>Saccharomycetaceae</taxon>
        <taxon>Lachancea</taxon>
    </lineage>
</organism>
<dbReference type="EMBL" id="LT598491">
    <property type="protein sequence ID" value="SCW04625.1"/>
    <property type="molecule type" value="Genomic_DNA"/>
</dbReference>
<keyword evidence="2" id="KW-1185">Reference proteome</keyword>
<accession>A0A1G4ML95</accession>
<protein>
    <submittedName>
        <fullName evidence="1">LAFE_0H17678g1_1</fullName>
    </submittedName>
</protein>
<reference evidence="1 2" key="1">
    <citation type="submission" date="2016-03" db="EMBL/GenBank/DDBJ databases">
        <authorList>
            <person name="Devillers H."/>
        </authorList>
    </citation>
    <scope>NUCLEOTIDE SEQUENCE [LARGE SCALE GENOMIC DNA]</scope>
    <source>
        <strain evidence="1">CBS 6772</strain>
    </source>
</reference>
<proteinExistence type="predicted"/>
<name>A0A1G4ML95_LACFM</name>
<evidence type="ECO:0000313" key="1">
    <source>
        <dbReference type="EMBL" id="SCW04625.1"/>
    </source>
</evidence>
<gene>
    <name evidence="1" type="ORF">LAFE_0H17678G</name>
</gene>